<dbReference type="RefSeq" id="XP_009264361.1">
    <property type="nucleotide sequence ID" value="XM_009266086.1"/>
</dbReference>
<evidence type="ECO:0000313" key="1">
    <source>
        <dbReference type="EMBL" id="AFN82864.1"/>
    </source>
</evidence>
<protein>
    <submittedName>
        <fullName evidence="1">Uncharacterized protein</fullName>
    </submittedName>
</protein>
<sequence>MALVIDTFEVPSLLISRKLFRSLKVMDIEEVSLETIEDVLTVEGIYSIHKECFSYDDIRWMKYYFNEVVEVFANVQYINKSKKVVKYYSIIRDLDGTAIDLVEIKENENEEIHDKTAFLPYIKAQGEEIVIFPDDED</sequence>
<reference evidence="1 2" key="1">
    <citation type="journal article" date="2012" name="Proc. Natl. Acad. Sci. U.S.A.">
        <title>Gain and loss of multiple functionally related, horizontally transferred genes in the reduced genomes of two microsporidian parasites.</title>
        <authorList>
            <person name="Pombert J.-F."/>
            <person name="Selman M."/>
            <person name="Burki F."/>
            <person name="Bardell F.T."/>
            <person name="Farinelli L."/>
            <person name="Solter L.F."/>
            <person name="Whitman D.W."/>
            <person name="Weiss L.M."/>
            <person name="Corradi N."/>
            <person name="Keeling P.J."/>
        </authorList>
    </citation>
    <scope>NUCLEOTIDE SEQUENCE [LARGE SCALE GENOMIC DNA]</scope>
    <source>
        <strain evidence="1 2">SJ-2008</strain>
    </source>
</reference>
<dbReference type="OrthoDB" id="2190490at2759"/>
<keyword evidence="2" id="KW-1185">Reference proteome</keyword>
<dbReference type="KEGG" id="ero:EROM_040970"/>
<organism evidence="1 2">
    <name type="scientific">Encephalitozoon romaleae (strain SJ-2008)</name>
    <name type="common">Microsporidian parasite</name>
    <dbReference type="NCBI Taxonomy" id="1178016"/>
    <lineage>
        <taxon>Eukaryota</taxon>
        <taxon>Fungi</taxon>
        <taxon>Fungi incertae sedis</taxon>
        <taxon>Microsporidia</taxon>
        <taxon>Unikaryonidae</taxon>
        <taxon>Encephalitozoon</taxon>
    </lineage>
</organism>
<name>I7AMD5_ENCRO</name>
<dbReference type="AlphaFoldDB" id="I7AMD5"/>
<dbReference type="Proteomes" id="UP000010094">
    <property type="component" value="Chromosome IV"/>
</dbReference>
<dbReference type="GeneID" id="20521161"/>
<gene>
    <name evidence="1" type="ordered locus">EROM_040970</name>
</gene>
<proteinExistence type="predicted"/>
<dbReference type="EMBL" id="CP003521">
    <property type="protein sequence ID" value="AFN82864.1"/>
    <property type="molecule type" value="Genomic_DNA"/>
</dbReference>
<accession>I7AMD5</accession>
<dbReference type="HOGENOM" id="CLU_138075_0_0_1"/>
<evidence type="ECO:0000313" key="2">
    <source>
        <dbReference type="Proteomes" id="UP000010094"/>
    </source>
</evidence>
<dbReference type="VEuPathDB" id="MicrosporidiaDB:EROM_040970"/>